<protein>
    <recommendedName>
        <fullName evidence="3">Metallo-beta-lactamase domain-containing protein</fullName>
    </recommendedName>
</protein>
<reference evidence="1 2" key="1">
    <citation type="submission" date="2016-06" db="EMBL/GenBank/DDBJ databases">
        <authorList>
            <person name="Kjaerup R.B."/>
            <person name="Dalgaard T.S."/>
            <person name="Juul-Madsen H.R."/>
        </authorList>
    </citation>
    <scope>NUCLEOTIDE SEQUENCE [LARGE SCALE GENOMIC DNA]</scope>
</reference>
<dbReference type="PANTHER" id="PTHR36839">
    <property type="entry name" value="METALLO-BETA-LACTAMASE FAMILY PROTEIN (AFU_ORTHOLOGUE AFUA_5G12770)"/>
    <property type="match status" value="1"/>
</dbReference>
<proteinExistence type="predicted"/>
<dbReference type="SUPFAM" id="SSF56281">
    <property type="entry name" value="Metallo-hydrolase/oxidoreductase"/>
    <property type="match status" value="1"/>
</dbReference>
<evidence type="ECO:0008006" key="3">
    <source>
        <dbReference type="Google" id="ProtNLM"/>
    </source>
</evidence>
<dbReference type="PANTHER" id="PTHR36839:SF1">
    <property type="entry name" value="METALLO-BETA-LACTAMASE FAMILY PROTEIN (AFU_ORTHOLOGUE AFUA_5G12770)"/>
    <property type="match status" value="1"/>
</dbReference>
<sequence>MPPPASLSLSPNRLICSACGTQFPSTADQDSCRICDDPRQFVPPTGQKFTTLRKLKDEGCENVWWQDEVHSEIWNVKTEPAVGIGQRAILIQTPVGNILWDLITYLDQPTISKIQTLGGLAAIVISHPHYYATWSDWSRTFHCPIYVAKADEEWLECVSTPGAELRFLTERKTEVLQGSGATAIIAGGHFDGSLLLHWKEVLMVTDTVIMAPSALNPVPGKEGVVSFGFYWSIPNRIPLPPDEILRMWKLVKGFEFHTAMGAFKGMDVRTVEGERERGTGGVKGRLLQSCKIQVRAMGWTAHEMLAETMEE</sequence>
<organism evidence="1 2">
    <name type="scientific">Zymoseptoria tritici (strain ST99CH_3D7)</name>
    <dbReference type="NCBI Taxonomy" id="1276538"/>
    <lineage>
        <taxon>Eukaryota</taxon>
        <taxon>Fungi</taxon>
        <taxon>Dikarya</taxon>
        <taxon>Ascomycota</taxon>
        <taxon>Pezizomycotina</taxon>
        <taxon>Dothideomycetes</taxon>
        <taxon>Dothideomycetidae</taxon>
        <taxon>Mycosphaerellales</taxon>
        <taxon>Mycosphaerellaceae</taxon>
        <taxon>Zymoseptoria</taxon>
    </lineage>
</organism>
<name>A0A1X7S0A7_ZYMT9</name>
<keyword evidence="2" id="KW-1185">Reference proteome</keyword>
<evidence type="ECO:0000313" key="2">
    <source>
        <dbReference type="Proteomes" id="UP000215127"/>
    </source>
</evidence>
<dbReference type="EMBL" id="LT853699">
    <property type="protein sequence ID" value="SMQ53124.1"/>
    <property type="molecule type" value="Genomic_DNA"/>
</dbReference>
<dbReference type="InterPro" id="IPR036866">
    <property type="entry name" value="RibonucZ/Hydroxyglut_hydro"/>
</dbReference>
<gene>
    <name evidence="1" type="ORF">ZT3D7_G8277</name>
</gene>
<dbReference type="Proteomes" id="UP000215127">
    <property type="component" value="Chromosome 8"/>
</dbReference>
<evidence type="ECO:0000313" key="1">
    <source>
        <dbReference type="EMBL" id="SMQ53124.1"/>
    </source>
</evidence>
<dbReference type="Gene3D" id="3.60.15.10">
    <property type="entry name" value="Ribonuclease Z/Hydroxyacylglutathione hydrolase-like"/>
    <property type="match status" value="1"/>
</dbReference>
<dbReference type="STRING" id="1276538.A0A1X7S0A7"/>
<dbReference type="AlphaFoldDB" id="A0A1X7S0A7"/>
<accession>A0A1X7S0A7</accession>